<evidence type="ECO:0000313" key="7">
    <source>
        <dbReference type="EMBL" id="RGB66449.1"/>
    </source>
</evidence>
<dbReference type="GO" id="GO:0003677">
    <property type="term" value="F:DNA binding"/>
    <property type="evidence" value="ECO:0007669"/>
    <property type="project" value="UniProtKB-KW"/>
</dbReference>
<dbReference type="InterPro" id="IPR000055">
    <property type="entry name" value="Restrct_endonuc_typeI_TRD"/>
</dbReference>
<sequence>MYPIKKLQDCATIIAGQSPESKYYNSTGEGIPFFQGKADFGELYPKVRVYCSSPTKIAQYNDILLSVRAPVGPTNLSPGTVCIGRGLAAIRPDDSLDLKYLLYYFRYFETQLSAKGTGTTFKAINQKLIKNLEIPIPPLNEQSRIVSRIDELFSELDKAVDTLKTTKEQLEVYRQAVLKEIFDSVSTTSVHIKDVCLDIKVGIVIKPTQYYVSENGVPAFRNANVRRGYINDTDWVMISKEGHQQNCRSEVHTNDVLISRSGANLGMASVVPARYNGYNAIDVVIAVPDISKVIPEFLAQYTNSPMGRAIVKKNERGAAQGHLNVSAYANLPIGVPDLQEQEKLVKQISDRLSVCDSIEKTVDTALAQTDAMRQSILKQAFEGTL</sequence>
<dbReference type="AlphaFoldDB" id="A0A3E2SWP3"/>
<feature type="domain" description="Type I restriction modification DNA specificity" evidence="6">
    <location>
        <begin position="5"/>
        <end position="158"/>
    </location>
</feature>
<reference evidence="7 8" key="1">
    <citation type="submission" date="2018-08" db="EMBL/GenBank/DDBJ databases">
        <title>A genome reference for cultivated species of the human gut microbiota.</title>
        <authorList>
            <person name="Zou Y."/>
            <person name="Xue W."/>
            <person name="Luo G."/>
        </authorList>
    </citation>
    <scope>NUCLEOTIDE SEQUENCE [LARGE SCALE GENOMIC DNA]</scope>
    <source>
        <strain evidence="7 8">AF36-11AT</strain>
    </source>
</reference>
<evidence type="ECO:0000256" key="5">
    <source>
        <dbReference type="SAM" id="Coils"/>
    </source>
</evidence>
<proteinExistence type="inferred from homology"/>
<dbReference type="EMBL" id="QVEQ01000030">
    <property type="protein sequence ID" value="RGB66449.1"/>
    <property type="molecule type" value="Genomic_DNA"/>
</dbReference>
<comment type="similarity">
    <text evidence="1">Belongs to the type-I restriction system S methylase family.</text>
</comment>
<accession>A0A3E2SWP3</accession>
<name>A0A3E2SWP3_9FIRM</name>
<dbReference type="PANTHER" id="PTHR43140:SF1">
    <property type="entry name" value="TYPE I RESTRICTION ENZYME ECOKI SPECIFICITY SUBUNIT"/>
    <property type="match status" value="1"/>
</dbReference>
<evidence type="ECO:0000256" key="1">
    <source>
        <dbReference type="ARBA" id="ARBA00010923"/>
    </source>
</evidence>
<evidence type="ECO:0000259" key="6">
    <source>
        <dbReference type="Pfam" id="PF01420"/>
    </source>
</evidence>
<evidence type="ECO:0000256" key="2">
    <source>
        <dbReference type="ARBA" id="ARBA00022747"/>
    </source>
</evidence>
<gene>
    <name evidence="7" type="ORF">DWZ89_14135</name>
</gene>
<comment type="caution">
    <text evidence="7">The sequence shown here is derived from an EMBL/GenBank/DDBJ whole genome shotgun (WGS) entry which is preliminary data.</text>
</comment>
<dbReference type="Gene3D" id="3.90.220.20">
    <property type="entry name" value="DNA methylase specificity domains"/>
    <property type="match status" value="2"/>
</dbReference>
<dbReference type="CDD" id="cd17497">
    <property type="entry name" value="RMtype1_S_TteMORF1547P-TRD2-CR2_like"/>
    <property type="match status" value="1"/>
</dbReference>
<dbReference type="PANTHER" id="PTHR43140">
    <property type="entry name" value="TYPE-1 RESTRICTION ENZYME ECOKI SPECIFICITY PROTEIN"/>
    <property type="match status" value="1"/>
</dbReference>
<evidence type="ECO:0000256" key="3">
    <source>
        <dbReference type="ARBA" id="ARBA00023125"/>
    </source>
</evidence>
<dbReference type="Pfam" id="PF01420">
    <property type="entry name" value="Methylase_S"/>
    <property type="match status" value="2"/>
</dbReference>
<dbReference type="Proteomes" id="UP000261140">
    <property type="component" value="Unassembled WGS sequence"/>
</dbReference>
<keyword evidence="2" id="KW-0680">Restriction system</keyword>
<dbReference type="SUPFAM" id="SSF116734">
    <property type="entry name" value="DNA methylase specificity domain"/>
    <property type="match status" value="2"/>
</dbReference>
<dbReference type="InterPro" id="IPR044946">
    <property type="entry name" value="Restrct_endonuc_typeI_TRD_sf"/>
</dbReference>
<evidence type="ECO:0000313" key="8">
    <source>
        <dbReference type="Proteomes" id="UP000261140"/>
    </source>
</evidence>
<feature type="coiled-coil region" evidence="5">
    <location>
        <begin position="149"/>
        <end position="176"/>
    </location>
</feature>
<protein>
    <recommendedName>
        <fullName evidence="6">Type I restriction modification DNA specificity domain-containing protein</fullName>
    </recommendedName>
</protein>
<dbReference type="RefSeq" id="WP_117506362.1">
    <property type="nucleotide sequence ID" value="NZ_QVEQ01000030.1"/>
</dbReference>
<evidence type="ECO:0000256" key="4">
    <source>
        <dbReference type="ARBA" id="ARBA00038652"/>
    </source>
</evidence>
<feature type="domain" description="Type I restriction modification DNA specificity" evidence="6">
    <location>
        <begin position="228"/>
        <end position="362"/>
    </location>
</feature>
<keyword evidence="5" id="KW-0175">Coiled coil</keyword>
<organism evidence="7 8">
    <name type="scientific">Faecalibacterium prausnitzii</name>
    <dbReference type="NCBI Taxonomy" id="853"/>
    <lineage>
        <taxon>Bacteria</taxon>
        <taxon>Bacillati</taxon>
        <taxon>Bacillota</taxon>
        <taxon>Clostridia</taxon>
        <taxon>Eubacteriales</taxon>
        <taxon>Oscillospiraceae</taxon>
        <taxon>Faecalibacterium</taxon>
    </lineage>
</organism>
<comment type="subunit">
    <text evidence="4">The methyltransferase is composed of M and S polypeptides.</text>
</comment>
<keyword evidence="3" id="KW-0238">DNA-binding</keyword>
<dbReference type="InterPro" id="IPR051212">
    <property type="entry name" value="Type-I_RE_S_subunit"/>
</dbReference>
<dbReference type="GO" id="GO:0009307">
    <property type="term" value="P:DNA restriction-modification system"/>
    <property type="evidence" value="ECO:0007669"/>
    <property type="project" value="UniProtKB-KW"/>
</dbReference>